<protein>
    <submittedName>
        <fullName evidence="1">Uncharacterized protein</fullName>
    </submittedName>
</protein>
<dbReference type="AlphaFoldDB" id="A0A382D374"/>
<dbReference type="EMBL" id="UINC01037264">
    <property type="protein sequence ID" value="SVB32494.1"/>
    <property type="molecule type" value="Genomic_DNA"/>
</dbReference>
<proteinExistence type="predicted"/>
<reference evidence="1" key="1">
    <citation type="submission" date="2018-05" db="EMBL/GenBank/DDBJ databases">
        <authorList>
            <person name="Lanie J.A."/>
            <person name="Ng W.-L."/>
            <person name="Kazmierczak K.M."/>
            <person name="Andrzejewski T.M."/>
            <person name="Davidsen T.M."/>
            <person name="Wayne K.J."/>
            <person name="Tettelin H."/>
            <person name="Glass J.I."/>
            <person name="Rusch D."/>
            <person name="Podicherti R."/>
            <person name="Tsui H.-C.T."/>
            <person name="Winkler M.E."/>
        </authorList>
    </citation>
    <scope>NUCLEOTIDE SEQUENCE</scope>
</reference>
<organism evidence="1">
    <name type="scientific">marine metagenome</name>
    <dbReference type="NCBI Taxonomy" id="408172"/>
    <lineage>
        <taxon>unclassified sequences</taxon>
        <taxon>metagenomes</taxon>
        <taxon>ecological metagenomes</taxon>
    </lineage>
</organism>
<gene>
    <name evidence="1" type="ORF">METZ01_LOCUS185348</name>
</gene>
<sequence length="38" mass="4133">VDNLSYALGSVKRTVDESAKSDTFSSAKLLRDSGFETH</sequence>
<feature type="non-terminal residue" evidence="1">
    <location>
        <position position="38"/>
    </location>
</feature>
<evidence type="ECO:0000313" key="1">
    <source>
        <dbReference type="EMBL" id="SVB32494.1"/>
    </source>
</evidence>
<accession>A0A382D374</accession>
<name>A0A382D374_9ZZZZ</name>
<feature type="non-terminal residue" evidence="1">
    <location>
        <position position="1"/>
    </location>
</feature>